<name>A0A1F7WL21_9BACT</name>
<dbReference type="Pfam" id="PF00162">
    <property type="entry name" value="PGK"/>
    <property type="match status" value="2"/>
</dbReference>
<organism evidence="9 10">
    <name type="scientific">Candidatus Woesebacteria bacterium GWA1_42_12</name>
    <dbReference type="NCBI Taxonomy" id="1802472"/>
    <lineage>
        <taxon>Bacteria</taxon>
        <taxon>Candidatus Woeseibacteriota</taxon>
    </lineage>
</organism>
<proteinExistence type="inferred from homology"/>
<accession>A0A1F7WL21</accession>
<dbReference type="SUPFAM" id="SSF53748">
    <property type="entry name" value="Phosphoglycerate kinase"/>
    <property type="match status" value="1"/>
</dbReference>
<dbReference type="InterPro" id="IPR015824">
    <property type="entry name" value="Phosphoglycerate_kinase_N"/>
</dbReference>
<dbReference type="GO" id="GO:0004618">
    <property type="term" value="F:phosphoglycerate kinase activity"/>
    <property type="evidence" value="ECO:0007669"/>
    <property type="project" value="UniProtKB-EC"/>
</dbReference>
<dbReference type="GO" id="GO:0043531">
    <property type="term" value="F:ADP binding"/>
    <property type="evidence" value="ECO:0007669"/>
    <property type="project" value="TreeGrafter"/>
</dbReference>
<dbReference type="Proteomes" id="UP000177091">
    <property type="component" value="Unassembled WGS sequence"/>
</dbReference>
<protein>
    <recommendedName>
        <fullName evidence="2 8">Phosphoglycerate kinase</fullName>
        <ecNumber evidence="2 8">2.7.2.3</ecNumber>
    </recommendedName>
</protein>
<dbReference type="PRINTS" id="PR00477">
    <property type="entry name" value="PHGLYCKINASE"/>
</dbReference>
<dbReference type="GO" id="GO:0005829">
    <property type="term" value="C:cytosol"/>
    <property type="evidence" value="ECO:0007669"/>
    <property type="project" value="TreeGrafter"/>
</dbReference>
<feature type="binding site" evidence="7">
    <location>
        <position position="269"/>
    </location>
    <ligand>
        <name>ATP</name>
        <dbReference type="ChEBI" id="CHEBI:30616"/>
    </ligand>
</feature>
<evidence type="ECO:0000256" key="6">
    <source>
        <dbReference type="ARBA" id="ARBA00022840"/>
    </source>
</evidence>
<evidence type="ECO:0000256" key="1">
    <source>
        <dbReference type="ARBA" id="ARBA00000642"/>
    </source>
</evidence>
<dbReference type="PANTHER" id="PTHR11406">
    <property type="entry name" value="PHOSPHOGLYCERATE KINASE"/>
    <property type="match status" value="1"/>
</dbReference>
<keyword evidence="6 7" id="KW-0067">ATP-binding</keyword>
<evidence type="ECO:0000256" key="4">
    <source>
        <dbReference type="ARBA" id="ARBA00022741"/>
    </source>
</evidence>
<dbReference type="GO" id="GO:0005524">
    <property type="term" value="F:ATP binding"/>
    <property type="evidence" value="ECO:0007669"/>
    <property type="project" value="UniProtKB-KW"/>
</dbReference>
<dbReference type="GO" id="GO:0006094">
    <property type="term" value="P:gluconeogenesis"/>
    <property type="evidence" value="ECO:0007669"/>
    <property type="project" value="TreeGrafter"/>
</dbReference>
<dbReference type="AlphaFoldDB" id="A0A1F7WL21"/>
<dbReference type="PIRSF" id="PIRSF000724">
    <property type="entry name" value="Pgk"/>
    <property type="match status" value="1"/>
</dbReference>
<reference evidence="9 10" key="1">
    <citation type="journal article" date="2016" name="Nat. Commun.">
        <title>Thousands of microbial genomes shed light on interconnected biogeochemical processes in an aquifer system.</title>
        <authorList>
            <person name="Anantharaman K."/>
            <person name="Brown C.T."/>
            <person name="Hug L.A."/>
            <person name="Sharon I."/>
            <person name="Castelle C.J."/>
            <person name="Probst A.J."/>
            <person name="Thomas B.C."/>
            <person name="Singh A."/>
            <person name="Wilkins M.J."/>
            <person name="Karaoz U."/>
            <person name="Brodie E.L."/>
            <person name="Williams K.H."/>
            <person name="Hubbard S.S."/>
            <person name="Banfield J.F."/>
        </authorList>
    </citation>
    <scope>NUCLEOTIDE SEQUENCE [LARGE SCALE GENOMIC DNA]</scope>
</reference>
<keyword evidence="5 8" id="KW-0418">Kinase</keyword>
<comment type="catalytic activity">
    <reaction evidence="1 8">
        <text>(2R)-3-phosphoglycerate + ATP = (2R)-3-phospho-glyceroyl phosphate + ADP</text>
        <dbReference type="Rhea" id="RHEA:14801"/>
        <dbReference type="ChEBI" id="CHEBI:30616"/>
        <dbReference type="ChEBI" id="CHEBI:57604"/>
        <dbReference type="ChEBI" id="CHEBI:58272"/>
        <dbReference type="ChEBI" id="CHEBI:456216"/>
        <dbReference type="EC" id="2.7.2.3"/>
    </reaction>
</comment>
<dbReference type="EMBL" id="MGFK01000035">
    <property type="protein sequence ID" value="OGM03536.1"/>
    <property type="molecule type" value="Genomic_DNA"/>
</dbReference>
<dbReference type="Gene3D" id="3.40.50.1260">
    <property type="entry name" value="Phosphoglycerate kinase, N-terminal domain"/>
    <property type="match status" value="3"/>
</dbReference>
<evidence type="ECO:0000256" key="7">
    <source>
        <dbReference type="PIRSR" id="PIRSR000724-2"/>
    </source>
</evidence>
<evidence type="ECO:0000313" key="9">
    <source>
        <dbReference type="EMBL" id="OGM03536.1"/>
    </source>
</evidence>
<dbReference type="PANTHER" id="PTHR11406:SF23">
    <property type="entry name" value="PHOSPHOGLYCERATE KINASE 1, CHLOROPLASTIC-RELATED"/>
    <property type="match status" value="1"/>
</dbReference>
<dbReference type="EC" id="2.7.2.3" evidence="2 8"/>
<gene>
    <name evidence="9" type="ORF">A2112_01030</name>
</gene>
<evidence type="ECO:0000313" key="10">
    <source>
        <dbReference type="Proteomes" id="UP000177091"/>
    </source>
</evidence>
<evidence type="ECO:0000256" key="5">
    <source>
        <dbReference type="ARBA" id="ARBA00022777"/>
    </source>
</evidence>
<comment type="caution">
    <text evidence="9">The sequence shown here is derived from an EMBL/GenBank/DDBJ whole genome shotgun (WGS) entry which is preliminary data.</text>
</comment>
<keyword evidence="4" id="KW-0547">Nucleotide-binding</keyword>
<evidence type="ECO:0000256" key="3">
    <source>
        <dbReference type="ARBA" id="ARBA00022679"/>
    </source>
</evidence>
<dbReference type="InterPro" id="IPR036043">
    <property type="entry name" value="Phosphoglycerate_kinase_sf"/>
</dbReference>
<evidence type="ECO:0000256" key="8">
    <source>
        <dbReference type="RuleBase" id="RU000532"/>
    </source>
</evidence>
<evidence type="ECO:0000256" key="2">
    <source>
        <dbReference type="ARBA" id="ARBA00013061"/>
    </source>
</evidence>
<dbReference type="GO" id="GO:0006096">
    <property type="term" value="P:glycolytic process"/>
    <property type="evidence" value="ECO:0007669"/>
    <property type="project" value="InterPro"/>
</dbReference>
<feature type="binding site" evidence="7">
    <location>
        <position position="194"/>
    </location>
    <ligand>
        <name>ATP</name>
        <dbReference type="ChEBI" id="CHEBI:30616"/>
    </ligand>
</feature>
<sequence>MLIPRIDTQELFGKRALVRLDLDVGSEDFRILAARPTIDYLISSDAKLILIGHMGRPKGKHVSSLSLSNVAQRLRKLLQHELEFIHEVSGFVVKERVDKLADGQILLLENLRFDVQEEGNGDVFARNLATLGDLYVNEAFAVSHRAHASIVGIPKYLPHVAGMRFFLEVEHLRKVIENPVRPVVVIISGLKEDKLNYIEDFKKFADKILVAGKLPDFVADEKKDADPKVLYARLNPDKEDITVNSIEAFEREIATAKTIVLTGPIGKFEDPGHKLGTERVFTAVARTNAFKVAGGGETHKAITTFGLAKYFNWMSVGGGASLEFLAKGTLPGIEALIH</sequence>
<keyword evidence="3 8" id="KW-0808">Transferase</keyword>
<comment type="similarity">
    <text evidence="8">Belongs to the phosphoglycerate kinase family.</text>
</comment>
<dbReference type="InterPro" id="IPR001576">
    <property type="entry name" value="Phosphoglycerate_kinase"/>
</dbReference>